<name>A0ABS7AMS1_9CLOT</name>
<dbReference type="EMBL" id="JAHXPT010000004">
    <property type="protein sequence ID" value="MBW6409706.1"/>
    <property type="molecule type" value="Genomic_DNA"/>
</dbReference>
<protein>
    <submittedName>
        <fullName evidence="1">Uncharacterized protein</fullName>
    </submittedName>
</protein>
<proteinExistence type="predicted"/>
<evidence type="ECO:0000313" key="1">
    <source>
        <dbReference type="EMBL" id="MBW6409706.1"/>
    </source>
</evidence>
<evidence type="ECO:0000313" key="2">
    <source>
        <dbReference type="Proteomes" id="UP001519921"/>
    </source>
</evidence>
<comment type="caution">
    <text evidence="1">The sequence shown here is derived from an EMBL/GenBank/DDBJ whole genome shotgun (WGS) entry which is preliminary data.</text>
</comment>
<keyword evidence="2" id="KW-1185">Reference proteome</keyword>
<organism evidence="1 2">
    <name type="scientific">Clostridium weizhouense</name>
    <dbReference type="NCBI Taxonomy" id="2859781"/>
    <lineage>
        <taxon>Bacteria</taxon>
        <taxon>Bacillati</taxon>
        <taxon>Bacillota</taxon>
        <taxon>Clostridia</taxon>
        <taxon>Eubacteriales</taxon>
        <taxon>Clostridiaceae</taxon>
        <taxon>Clostridium</taxon>
    </lineage>
</organism>
<accession>A0ABS7AMS1</accession>
<gene>
    <name evidence="1" type="ORF">KYD98_06355</name>
</gene>
<dbReference type="RefSeq" id="WP_219778768.1">
    <property type="nucleotide sequence ID" value="NZ_JAHXPT010000004.1"/>
</dbReference>
<reference evidence="1 2" key="1">
    <citation type="submission" date="2021-07" db="EMBL/GenBank/DDBJ databases">
        <title>Clostridium weizhouense sp. nov., an anaerobic bacterium isolated from activated sludge of Petroleum wastewater.</title>
        <authorList>
            <person name="Li Q."/>
        </authorList>
    </citation>
    <scope>NUCLEOTIDE SEQUENCE [LARGE SCALE GENOMIC DNA]</scope>
    <source>
        <strain evidence="1 2">YB-6</strain>
    </source>
</reference>
<dbReference type="Proteomes" id="UP001519921">
    <property type="component" value="Unassembled WGS sequence"/>
</dbReference>
<sequence length="78" mass="9017">MNLEQYDRKFSENKKVILENIQKGKKAGVNKVSAVFAINENDEIKNKMVTELATWLMNSGYKVSIKEGELKILVIEWE</sequence>